<evidence type="ECO:0000313" key="1">
    <source>
        <dbReference type="EMBL" id="GHD24975.1"/>
    </source>
</evidence>
<protein>
    <submittedName>
        <fullName evidence="1">Uncharacterized protein</fullName>
    </submittedName>
</protein>
<proteinExistence type="predicted"/>
<sequence>MHRLARYRRAVGGRADGAVTPPEYRVSNQAQAELGGSLIEEFTDVGAVALVGEVPDAVHESTIWRR</sequence>
<dbReference type="Proteomes" id="UP000654947">
    <property type="component" value="Unassembled WGS sequence"/>
</dbReference>
<gene>
    <name evidence="1" type="ORF">GCM10007147_21740</name>
</gene>
<accession>A0A918XBH7</accession>
<organism evidence="1 2">
    <name type="scientific">Nocardiopsis kunsanensis</name>
    <dbReference type="NCBI Taxonomy" id="141693"/>
    <lineage>
        <taxon>Bacteria</taxon>
        <taxon>Bacillati</taxon>
        <taxon>Actinomycetota</taxon>
        <taxon>Actinomycetes</taxon>
        <taxon>Streptosporangiales</taxon>
        <taxon>Nocardiopsidaceae</taxon>
        <taxon>Nocardiopsis</taxon>
    </lineage>
</organism>
<dbReference type="EMBL" id="BMXL01000009">
    <property type="protein sequence ID" value="GHD24975.1"/>
    <property type="molecule type" value="Genomic_DNA"/>
</dbReference>
<keyword evidence="2" id="KW-1185">Reference proteome</keyword>
<reference evidence="1 2" key="1">
    <citation type="journal article" date="2014" name="Int. J. Syst. Evol. Microbiol.">
        <title>Complete genome sequence of Corynebacterium casei LMG S-19264T (=DSM 44701T), isolated from a smear-ripened cheese.</title>
        <authorList>
            <consortium name="US DOE Joint Genome Institute (JGI-PGF)"/>
            <person name="Walter F."/>
            <person name="Albersmeier A."/>
            <person name="Kalinowski J."/>
            <person name="Ruckert C."/>
        </authorList>
    </citation>
    <scope>NUCLEOTIDE SEQUENCE [LARGE SCALE GENOMIC DNA]</scope>
    <source>
        <strain evidence="1 2">KCTC 19473</strain>
    </source>
</reference>
<dbReference type="AlphaFoldDB" id="A0A918XBH7"/>
<evidence type="ECO:0000313" key="2">
    <source>
        <dbReference type="Proteomes" id="UP000654947"/>
    </source>
</evidence>
<comment type="caution">
    <text evidence="1">The sequence shown here is derived from an EMBL/GenBank/DDBJ whole genome shotgun (WGS) entry which is preliminary data.</text>
</comment>
<name>A0A918XBH7_9ACTN</name>